<feature type="transmembrane region" description="Helical" evidence="6">
    <location>
        <begin position="309"/>
        <end position="333"/>
    </location>
</feature>
<dbReference type="OrthoDB" id="5982228at2759"/>
<dbReference type="PANTHER" id="PTHR11785">
    <property type="entry name" value="AMINO ACID TRANSPORTER"/>
    <property type="match status" value="1"/>
</dbReference>
<dbReference type="EMBL" id="CAACVR010000018">
    <property type="protein sequence ID" value="VEU22152.1"/>
    <property type="molecule type" value="Genomic_DNA"/>
</dbReference>
<dbReference type="Pfam" id="PF13520">
    <property type="entry name" value="AA_permease_2"/>
    <property type="match status" value="1"/>
</dbReference>
<keyword evidence="2 6" id="KW-0812">Transmembrane</keyword>
<feature type="transmembrane region" description="Helical" evidence="6">
    <location>
        <begin position="427"/>
        <end position="446"/>
    </location>
</feature>
<comment type="subcellular location">
    <subcellularLocation>
        <location evidence="1">Membrane</location>
        <topology evidence="1">Multi-pass membrane protein</topology>
    </subcellularLocation>
</comment>
<feature type="transmembrane region" description="Helical" evidence="6">
    <location>
        <begin position="32"/>
        <end position="58"/>
    </location>
</feature>
<accession>A0A448YMJ1</accession>
<gene>
    <name evidence="7" type="ORF">BRENAR_LOCUS2884</name>
</gene>
<dbReference type="InParanoid" id="A0A448YMJ1"/>
<protein>
    <submittedName>
        <fullName evidence="7">DEKNAAC103118</fullName>
    </submittedName>
</protein>
<dbReference type="InterPro" id="IPR002293">
    <property type="entry name" value="AA/rel_permease1"/>
</dbReference>
<evidence type="ECO:0000256" key="6">
    <source>
        <dbReference type="SAM" id="Phobius"/>
    </source>
</evidence>
<feature type="transmembrane region" description="Helical" evidence="6">
    <location>
        <begin position="147"/>
        <end position="165"/>
    </location>
</feature>
<keyword evidence="4 6" id="KW-0472">Membrane</keyword>
<dbReference type="FunCoup" id="A0A448YMJ1">
    <property type="interactions" value="338"/>
</dbReference>
<dbReference type="FunFam" id="1.20.1740.10:FF:000025">
    <property type="entry name" value="High-affinity methionine permease"/>
    <property type="match status" value="1"/>
</dbReference>
<organism evidence="7 8">
    <name type="scientific">Brettanomyces naardenensis</name>
    <name type="common">Yeast</name>
    <dbReference type="NCBI Taxonomy" id="13370"/>
    <lineage>
        <taxon>Eukaryota</taxon>
        <taxon>Fungi</taxon>
        <taxon>Dikarya</taxon>
        <taxon>Ascomycota</taxon>
        <taxon>Saccharomycotina</taxon>
        <taxon>Pichiomycetes</taxon>
        <taxon>Pichiales</taxon>
        <taxon>Pichiaceae</taxon>
        <taxon>Brettanomyces</taxon>
    </lineage>
</organism>
<name>A0A448YMJ1_BRENA</name>
<dbReference type="GO" id="GO:0016020">
    <property type="term" value="C:membrane"/>
    <property type="evidence" value="ECO:0007669"/>
    <property type="project" value="UniProtKB-SubCell"/>
</dbReference>
<feature type="transmembrane region" description="Helical" evidence="6">
    <location>
        <begin position="458"/>
        <end position="478"/>
    </location>
</feature>
<dbReference type="PANTHER" id="PTHR11785:SF498">
    <property type="entry name" value="HIGH-AFFINITY METHIONINE PERMEASE"/>
    <property type="match status" value="1"/>
</dbReference>
<sequence>MSTVKEDVETSDIELASGQVVPIDKNKKQIGVISATGLIFNRVVGTGIFATTSTIYALSGSVGLSLILWFVGALISLSGLYVYLEFGSAISKNGGEKNYLEYVYSKPKFLITAMYGAYIFFLGWAAGNSVVFGEYILTAADVPLTRWNQRGVGIAGVTFAFLVHASSVKVGTYLQNILGLFKLIVILIITVTGWVALGGHISGAPGKANFHHSFTGGQVTGYGVVTALYNVMWSYAGYTNANYALGEVKNPVKTLKYAAPSALIFLSIIYMLVNIAYFAVVPLDILENSGQIVAANFFKIAFGEKSAKALSVFVALSALGNVLAVIFAQGRIIQQLGREGVLPFSSFFATQRPFNTPAVGLLEHWIICVITILAPPPGDAYNLIMNLVTYPMNIVNTLVAIGLLWLNFQHRKGKNSWSPPLKATAPVTFFFLLSSIYLVVAPYLAPTAGQSVYKHLPYYLHCVIAIGVFAVGAIYWLFWARIFPRIGGYHLSTKQILGEDGFYRNKIVRVENGEKTPENGFSSSVNVYSSNEVQEEPTKEQVSY</sequence>
<dbReference type="STRING" id="13370.A0A448YMJ1"/>
<feature type="transmembrane region" description="Helical" evidence="6">
    <location>
        <begin position="217"/>
        <end position="236"/>
    </location>
</feature>
<dbReference type="PIRSF" id="PIRSF006060">
    <property type="entry name" value="AA_transporter"/>
    <property type="match status" value="1"/>
</dbReference>
<evidence type="ECO:0000256" key="2">
    <source>
        <dbReference type="ARBA" id="ARBA00022692"/>
    </source>
</evidence>
<dbReference type="AlphaFoldDB" id="A0A448YMJ1"/>
<evidence type="ECO:0000256" key="4">
    <source>
        <dbReference type="ARBA" id="ARBA00023136"/>
    </source>
</evidence>
<feature type="compositionally biased region" description="Low complexity" evidence="5">
    <location>
        <begin position="522"/>
        <end position="532"/>
    </location>
</feature>
<dbReference type="Proteomes" id="UP000290900">
    <property type="component" value="Unassembled WGS sequence"/>
</dbReference>
<dbReference type="InterPro" id="IPR050598">
    <property type="entry name" value="AminoAcid_Transporter"/>
</dbReference>
<feature type="region of interest" description="Disordered" evidence="5">
    <location>
        <begin position="514"/>
        <end position="544"/>
    </location>
</feature>
<feature type="transmembrane region" description="Helical" evidence="6">
    <location>
        <begin position="387"/>
        <end position="406"/>
    </location>
</feature>
<feature type="transmembrane region" description="Helical" evidence="6">
    <location>
        <begin position="64"/>
        <end position="84"/>
    </location>
</feature>
<evidence type="ECO:0000256" key="5">
    <source>
        <dbReference type="SAM" id="MobiDB-lite"/>
    </source>
</evidence>
<evidence type="ECO:0000313" key="7">
    <source>
        <dbReference type="EMBL" id="VEU22152.1"/>
    </source>
</evidence>
<keyword evidence="8" id="KW-1185">Reference proteome</keyword>
<evidence type="ECO:0000256" key="1">
    <source>
        <dbReference type="ARBA" id="ARBA00004141"/>
    </source>
</evidence>
<dbReference type="Gene3D" id="1.20.1740.10">
    <property type="entry name" value="Amino acid/polyamine transporter I"/>
    <property type="match status" value="1"/>
</dbReference>
<dbReference type="GO" id="GO:0015179">
    <property type="term" value="F:L-amino acid transmembrane transporter activity"/>
    <property type="evidence" value="ECO:0007669"/>
    <property type="project" value="TreeGrafter"/>
</dbReference>
<evidence type="ECO:0000256" key="3">
    <source>
        <dbReference type="ARBA" id="ARBA00022989"/>
    </source>
</evidence>
<feature type="transmembrane region" description="Helical" evidence="6">
    <location>
        <begin position="177"/>
        <end position="197"/>
    </location>
</feature>
<keyword evidence="3 6" id="KW-1133">Transmembrane helix</keyword>
<evidence type="ECO:0000313" key="8">
    <source>
        <dbReference type="Proteomes" id="UP000290900"/>
    </source>
</evidence>
<feature type="transmembrane region" description="Helical" evidence="6">
    <location>
        <begin position="109"/>
        <end position="127"/>
    </location>
</feature>
<feature type="transmembrane region" description="Helical" evidence="6">
    <location>
        <begin position="257"/>
        <end position="280"/>
    </location>
</feature>
<proteinExistence type="predicted"/>
<reference evidence="7 8" key="1">
    <citation type="submission" date="2018-12" db="EMBL/GenBank/DDBJ databases">
        <authorList>
            <person name="Tiukova I."/>
            <person name="Dainat J."/>
        </authorList>
    </citation>
    <scope>NUCLEOTIDE SEQUENCE [LARGE SCALE GENOMIC DNA]</scope>
</reference>